<dbReference type="AlphaFoldDB" id="A0A290Q7I1"/>
<keyword evidence="5" id="KW-1185">Reference proteome</keyword>
<protein>
    <recommendedName>
        <fullName evidence="3">Outer membrane protein beta-barrel domain-containing protein</fullName>
    </recommendedName>
</protein>
<accession>A0A290Q7I1</accession>
<evidence type="ECO:0000256" key="1">
    <source>
        <dbReference type="ARBA" id="ARBA00022729"/>
    </source>
</evidence>
<feature type="chain" id="PRO_5013307586" description="Outer membrane protein beta-barrel domain-containing protein" evidence="2">
    <location>
        <begin position="20"/>
        <end position="187"/>
    </location>
</feature>
<feature type="signal peptide" evidence="2">
    <location>
        <begin position="1"/>
        <end position="19"/>
    </location>
</feature>
<dbReference type="InterPro" id="IPR027385">
    <property type="entry name" value="Beta-barrel_OMP"/>
</dbReference>
<dbReference type="SUPFAM" id="SSF56925">
    <property type="entry name" value="OMPA-like"/>
    <property type="match status" value="1"/>
</dbReference>
<feature type="domain" description="Outer membrane protein beta-barrel" evidence="3">
    <location>
        <begin position="9"/>
        <end position="161"/>
    </location>
</feature>
<keyword evidence="1 2" id="KW-0732">Signal</keyword>
<reference evidence="4 5" key="1">
    <citation type="submission" date="2017-09" db="EMBL/GenBank/DDBJ databases">
        <title>Complete genome sequence of Verrucomicrobial strain HZ-65, isolated from freshwater.</title>
        <authorList>
            <person name="Choi A."/>
        </authorList>
    </citation>
    <scope>NUCLEOTIDE SEQUENCE [LARGE SCALE GENOMIC DNA]</scope>
    <source>
        <strain evidence="4 5">HZ-65</strain>
    </source>
</reference>
<sequence>MKNTLLFLLSACAATVATAQTPTVSTPAATRFYVQPSLVLAIPGSDFDTAMGLGAAVGVSFKSRHSVELEYVQFETEPDAGYAPFDIDFTHILVTYKYRIPFTPKFSSYVGGSIGRVSQKISASQGFYIIGDDTDDSISVGLVGGVQYQFEDNIVFDGGLKVLGQDDTRFTTSGSVLLVQASVKFQF</sequence>
<name>A0A290Q7I1_9BACT</name>
<evidence type="ECO:0000259" key="3">
    <source>
        <dbReference type="Pfam" id="PF13505"/>
    </source>
</evidence>
<dbReference type="Proteomes" id="UP000217265">
    <property type="component" value="Chromosome"/>
</dbReference>
<dbReference type="Gene3D" id="2.40.160.20">
    <property type="match status" value="1"/>
</dbReference>
<organism evidence="4 5">
    <name type="scientific">Nibricoccus aquaticus</name>
    <dbReference type="NCBI Taxonomy" id="2576891"/>
    <lineage>
        <taxon>Bacteria</taxon>
        <taxon>Pseudomonadati</taxon>
        <taxon>Verrucomicrobiota</taxon>
        <taxon>Opitutia</taxon>
        <taxon>Opitutales</taxon>
        <taxon>Opitutaceae</taxon>
        <taxon>Nibricoccus</taxon>
    </lineage>
</organism>
<dbReference type="InterPro" id="IPR011250">
    <property type="entry name" value="OMP/PagP_B-barrel"/>
</dbReference>
<dbReference type="RefSeq" id="WP_096055859.1">
    <property type="nucleotide sequence ID" value="NZ_CP023344.1"/>
</dbReference>
<evidence type="ECO:0000256" key="2">
    <source>
        <dbReference type="SAM" id="SignalP"/>
    </source>
</evidence>
<dbReference type="EMBL" id="CP023344">
    <property type="protein sequence ID" value="ATC64227.1"/>
    <property type="molecule type" value="Genomic_DNA"/>
</dbReference>
<evidence type="ECO:0000313" key="5">
    <source>
        <dbReference type="Proteomes" id="UP000217265"/>
    </source>
</evidence>
<dbReference type="KEGG" id="vbh:CMV30_09805"/>
<evidence type="ECO:0000313" key="4">
    <source>
        <dbReference type="EMBL" id="ATC64227.1"/>
    </source>
</evidence>
<proteinExistence type="predicted"/>
<gene>
    <name evidence="4" type="ORF">CMV30_09805</name>
</gene>
<dbReference type="Pfam" id="PF13505">
    <property type="entry name" value="OMP_b-brl"/>
    <property type="match status" value="1"/>
</dbReference>